<feature type="compositionally biased region" description="Low complexity" evidence="1">
    <location>
        <begin position="147"/>
        <end position="169"/>
    </location>
</feature>
<feature type="compositionally biased region" description="Polar residues" evidence="1">
    <location>
        <begin position="1"/>
        <end position="18"/>
    </location>
</feature>
<comment type="caution">
    <text evidence="2">The sequence shown here is derived from an EMBL/GenBank/DDBJ whole genome shotgun (WGS) entry which is preliminary data.</text>
</comment>
<evidence type="ECO:0000313" key="2">
    <source>
        <dbReference type="EMBL" id="KAF4624819.1"/>
    </source>
</evidence>
<gene>
    <name evidence="2" type="ORF">G7Y89_g13350</name>
</gene>
<accession>A0A8H4R9T6</accession>
<feature type="region of interest" description="Disordered" evidence="1">
    <location>
        <begin position="195"/>
        <end position="246"/>
    </location>
</feature>
<dbReference type="PANTHER" id="PTHR38645:SF1">
    <property type="entry name" value="YALI0F12243P"/>
    <property type="match status" value="1"/>
</dbReference>
<keyword evidence="3" id="KW-1185">Reference proteome</keyword>
<sequence>MDSMRSLNTSLPGTSPPKQQMGDPPENLLQAFKAAALSVTTLYKTAASDQSKARADGYQDALDELLAYLDKEDIGLSDGEGWRIRRWATERLDGRDSVSQNNESEDETLEKTDGGSSPILHRSQSATLLNPDSRTGRTLSPVRTERSPAPSATSTPPEESIPESMPPQSTFTFRASHPYPQDADIILSDLDISDNTRTQANDGATHAQNPPGITITRPSRTNSRHNNHSSRVGARNSNTIGRGAGQKRKINIGDFFDIGNLGHGKDGFGGGGKRGRFA</sequence>
<proteinExistence type="predicted"/>
<dbReference type="PANTHER" id="PTHR38645">
    <property type="entry name" value="CHROMOSOME 9, WHOLE GENOME SHOTGUN SEQUENCE"/>
    <property type="match status" value="1"/>
</dbReference>
<feature type="compositionally biased region" description="Polar residues" evidence="1">
    <location>
        <begin position="122"/>
        <end position="138"/>
    </location>
</feature>
<dbReference type="EMBL" id="JAAMPI010001544">
    <property type="protein sequence ID" value="KAF4624819.1"/>
    <property type="molecule type" value="Genomic_DNA"/>
</dbReference>
<dbReference type="Proteomes" id="UP000566819">
    <property type="component" value="Unassembled WGS sequence"/>
</dbReference>
<dbReference type="AlphaFoldDB" id="A0A8H4R9T6"/>
<evidence type="ECO:0000256" key="1">
    <source>
        <dbReference type="SAM" id="MobiDB-lite"/>
    </source>
</evidence>
<feature type="compositionally biased region" description="Polar residues" evidence="1">
    <location>
        <begin position="195"/>
        <end position="208"/>
    </location>
</feature>
<organism evidence="2 3">
    <name type="scientific">Cudoniella acicularis</name>
    <dbReference type="NCBI Taxonomy" id="354080"/>
    <lineage>
        <taxon>Eukaryota</taxon>
        <taxon>Fungi</taxon>
        <taxon>Dikarya</taxon>
        <taxon>Ascomycota</taxon>
        <taxon>Pezizomycotina</taxon>
        <taxon>Leotiomycetes</taxon>
        <taxon>Helotiales</taxon>
        <taxon>Tricladiaceae</taxon>
        <taxon>Cudoniella</taxon>
    </lineage>
</organism>
<name>A0A8H4R9T6_9HELO</name>
<protein>
    <submittedName>
        <fullName evidence="2">Uncharacterized protein</fullName>
    </submittedName>
</protein>
<dbReference type="OrthoDB" id="21418at2759"/>
<evidence type="ECO:0000313" key="3">
    <source>
        <dbReference type="Proteomes" id="UP000566819"/>
    </source>
</evidence>
<feature type="region of interest" description="Disordered" evidence="1">
    <location>
        <begin position="1"/>
        <end position="26"/>
    </location>
</feature>
<feature type="region of interest" description="Disordered" evidence="1">
    <location>
        <begin position="93"/>
        <end position="176"/>
    </location>
</feature>
<reference evidence="2 3" key="1">
    <citation type="submission" date="2020-03" db="EMBL/GenBank/DDBJ databases">
        <title>Draft Genome Sequence of Cudoniella acicularis.</title>
        <authorList>
            <person name="Buettner E."/>
            <person name="Kellner H."/>
        </authorList>
    </citation>
    <scope>NUCLEOTIDE SEQUENCE [LARGE SCALE GENOMIC DNA]</scope>
    <source>
        <strain evidence="2 3">DSM 108380</strain>
    </source>
</reference>